<evidence type="ECO:0000313" key="4">
    <source>
        <dbReference type="EMBL" id="CEG58300.1"/>
    </source>
</evidence>
<dbReference type="STRING" id="1212491.LFA_2945"/>
<dbReference type="CDD" id="cd04301">
    <property type="entry name" value="NAT_SF"/>
    <property type="match status" value="2"/>
</dbReference>
<keyword evidence="2 4" id="KW-0012">Acyltransferase</keyword>
<dbReference type="PANTHER" id="PTHR43877">
    <property type="entry name" value="AMINOALKYLPHOSPHONATE N-ACETYLTRANSFERASE-RELATED-RELATED"/>
    <property type="match status" value="1"/>
</dbReference>
<name>A0A098G9Y6_9GAMM</name>
<dbReference type="HOGENOM" id="CLU_885074_0_0_6"/>
<evidence type="ECO:0000313" key="5">
    <source>
        <dbReference type="Proteomes" id="UP000032430"/>
    </source>
</evidence>
<feature type="domain" description="N-acetyltransferase" evidence="3">
    <location>
        <begin position="164"/>
        <end position="329"/>
    </location>
</feature>
<dbReference type="InterPro" id="IPR000182">
    <property type="entry name" value="GNAT_dom"/>
</dbReference>
<dbReference type="RefSeq" id="WP_084602184.1">
    <property type="nucleotide sequence ID" value="NZ_LN614827.1"/>
</dbReference>
<dbReference type="PANTHER" id="PTHR43877:SF2">
    <property type="entry name" value="AMINOALKYLPHOSPHONATE N-ACETYLTRANSFERASE-RELATED"/>
    <property type="match status" value="1"/>
</dbReference>
<evidence type="ECO:0000256" key="1">
    <source>
        <dbReference type="ARBA" id="ARBA00022679"/>
    </source>
</evidence>
<dbReference type="Proteomes" id="UP000032430">
    <property type="component" value="Chromosome I"/>
</dbReference>
<protein>
    <submittedName>
        <fullName evidence="4">Acyl-CoA N-acyltransferase</fullName>
    </submittedName>
</protein>
<dbReference type="Pfam" id="PF00583">
    <property type="entry name" value="Acetyltransf_1"/>
    <property type="match status" value="2"/>
</dbReference>
<dbReference type="EMBL" id="LN614827">
    <property type="protein sequence ID" value="CEG58300.1"/>
    <property type="molecule type" value="Genomic_DNA"/>
</dbReference>
<dbReference type="InterPro" id="IPR016181">
    <property type="entry name" value="Acyl_CoA_acyltransferase"/>
</dbReference>
<evidence type="ECO:0000259" key="3">
    <source>
        <dbReference type="PROSITE" id="PS51186"/>
    </source>
</evidence>
<organism evidence="4 5">
    <name type="scientific">Legionella fallonii LLAP-10</name>
    <dbReference type="NCBI Taxonomy" id="1212491"/>
    <lineage>
        <taxon>Bacteria</taxon>
        <taxon>Pseudomonadati</taxon>
        <taxon>Pseudomonadota</taxon>
        <taxon>Gammaproteobacteria</taxon>
        <taxon>Legionellales</taxon>
        <taxon>Legionellaceae</taxon>
        <taxon>Legionella</taxon>
    </lineage>
</organism>
<reference evidence="5" key="1">
    <citation type="submission" date="2014-09" db="EMBL/GenBank/DDBJ databases">
        <authorList>
            <person name="Gomez-Valero L."/>
        </authorList>
    </citation>
    <scope>NUCLEOTIDE SEQUENCE [LARGE SCALE GENOMIC DNA]</scope>
    <source>
        <strain evidence="5">ATCC700992</strain>
    </source>
</reference>
<sequence length="329" mass="37523">MNYKIEQISSEIAQTLCRQITADLPEYFGLPDCNEHYALGVCSRINFAAIAGEQYVGLLSLDFPYPANSNIYWMGVLRAFQGQSIGYLLIQEAVNYAKQQGAITMSVETLAPAESDANYLKTYGFYKNKGFNPLLNLKPTGYEWNMVYMAMSLNQFKNRNNQAISIRSFVAKDIPLLVSNFAKHNWPKPQSTFETYWHEHENKERMVWLAFYEGEFAGYITLKWRSLYPSFKQQNIPEIMDLNVLPPYRNKGLGTAMLDIAEQEAGKFYDIVGLGVGLYDGYGSAQKLYIARGYKPDGLGITYDYKSIEPGSQVCLDDDLVLWFTKKLK</sequence>
<feature type="domain" description="N-acetyltransferase" evidence="3">
    <location>
        <begin position="3"/>
        <end position="154"/>
    </location>
</feature>
<accession>A0A098G9Y6</accession>
<gene>
    <name evidence="4" type="ORF">LFA_2945</name>
</gene>
<dbReference type="Gene3D" id="3.40.630.30">
    <property type="match status" value="2"/>
</dbReference>
<dbReference type="AlphaFoldDB" id="A0A098G9Y6"/>
<dbReference type="OrthoDB" id="9803772at2"/>
<dbReference type="KEGG" id="lfa:LFA_2945"/>
<proteinExistence type="predicted"/>
<dbReference type="PROSITE" id="PS51186">
    <property type="entry name" value="GNAT"/>
    <property type="match status" value="2"/>
</dbReference>
<dbReference type="GO" id="GO:0016747">
    <property type="term" value="F:acyltransferase activity, transferring groups other than amino-acyl groups"/>
    <property type="evidence" value="ECO:0007669"/>
    <property type="project" value="InterPro"/>
</dbReference>
<dbReference type="InterPro" id="IPR050832">
    <property type="entry name" value="Bact_Acetyltransf"/>
</dbReference>
<keyword evidence="1 4" id="KW-0808">Transferase</keyword>
<dbReference type="SUPFAM" id="SSF55729">
    <property type="entry name" value="Acyl-CoA N-acyltransferases (Nat)"/>
    <property type="match status" value="2"/>
</dbReference>
<keyword evidence="5" id="KW-1185">Reference proteome</keyword>
<evidence type="ECO:0000256" key="2">
    <source>
        <dbReference type="ARBA" id="ARBA00023315"/>
    </source>
</evidence>